<dbReference type="InterPro" id="IPR006016">
    <property type="entry name" value="UspA"/>
</dbReference>
<reference evidence="3" key="2">
    <citation type="submission" date="2020-03" db="EMBL/GenBank/DDBJ databases">
        <title>Walnut 2.0.</title>
        <authorList>
            <person name="Marrano A."/>
            <person name="Britton M."/>
            <person name="Zimin A.V."/>
            <person name="Zaini P.A."/>
            <person name="Workman R."/>
            <person name="Puiu D."/>
            <person name="Bianco L."/>
            <person name="Allen B.J."/>
            <person name="Troggio M."/>
            <person name="Leslie C.A."/>
            <person name="Timp W."/>
            <person name="Dendekar A."/>
            <person name="Salzberg S.L."/>
            <person name="Neale D.B."/>
        </authorList>
    </citation>
    <scope>NUCLEOTIDE SEQUENCE</scope>
    <source>
        <tissue evidence="3">Leaves</tissue>
    </source>
</reference>
<dbReference type="Gramene" id="Jr13_28010_p1">
    <property type="protein sequence ID" value="cds.Jr13_28010_p1"/>
    <property type="gene ID" value="Jr13_28010"/>
</dbReference>
<feature type="domain" description="UspA" evidence="2">
    <location>
        <begin position="46"/>
        <end position="194"/>
    </location>
</feature>
<dbReference type="EMBL" id="LIHL02000013">
    <property type="protein sequence ID" value="KAF5450894.1"/>
    <property type="molecule type" value="Genomic_DNA"/>
</dbReference>
<feature type="non-terminal residue" evidence="3">
    <location>
        <position position="197"/>
    </location>
</feature>
<gene>
    <name evidence="3" type="ORF">F2P56_031210</name>
</gene>
<dbReference type="PRINTS" id="PR01438">
    <property type="entry name" value="UNVRSLSTRESS"/>
</dbReference>
<protein>
    <recommendedName>
        <fullName evidence="2">UspA domain-containing protein</fullName>
    </recommendedName>
</protein>
<feature type="compositionally biased region" description="Basic and acidic residues" evidence="1">
    <location>
        <begin position="14"/>
        <end position="40"/>
    </location>
</feature>
<dbReference type="PANTHER" id="PTHR31964:SF113">
    <property type="entry name" value="USPA DOMAIN-CONTAINING PROTEIN"/>
    <property type="match status" value="1"/>
</dbReference>
<evidence type="ECO:0000259" key="2">
    <source>
        <dbReference type="Pfam" id="PF00582"/>
    </source>
</evidence>
<dbReference type="Gene3D" id="3.40.50.620">
    <property type="entry name" value="HUPs"/>
    <property type="match status" value="1"/>
</dbReference>
<organism evidence="3 4">
    <name type="scientific">Juglans regia</name>
    <name type="common">English walnut</name>
    <dbReference type="NCBI Taxonomy" id="51240"/>
    <lineage>
        <taxon>Eukaryota</taxon>
        <taxon>Viridiplantae</taxon>
        <taxon>Streptophyta</taxon>
        <taxon>Embryophyta</taxon>
        <taxon>Tracheophyta</taxon>
        <taxon>Spermatophyta</taxon>
        <taxon>Magnoliopsida</taxon>
        <taxon>eudicotyledons</taxon>
        <taxon>Gunneridae</taxon>
        <taxon>Pentapetalae</taxon>
        <taxon>rosids</taxon>
        <taxon>fabids</taxon>
        <taxon>Fagales</taxon>
        <taxon>Juglandaceae</taxon>
        <taxon>Juglans</taxon>
    </lineage>
</organism>
<accession>A0A833WY91</accession>
<dbReference type="Pfam" id="PF00582">
    <property type="entry name" value="Usp"/>
    <property type="match status" value="1"/>
</dbReference>
<dbReference type="PANTHER" id="PTHR31964">
    <property type="entry name" value="ADENINE NUCLEOTIDE ALPHA HYDROLASES-LIKE SUPERFAMILY PROTEIN"/>
    <property type="match status" value="1"/>
</dbReference>
<dbReference type="AlphaFoldDB" id="A0A833WY91"/>
<evidence type="ECO:0000256" key="1">
    <source>
        <dbReference type="SAM" id="MobiDB-lite"/>
    </source>
</evidence>
<proteinExistence type="predicted"/>
<reference evidence="3" key="1">
    <citation type="submission" date="2015-10" db="EMBL/GenBank/DDBJ databases">
        <authorList>
            <person name="Martinez-Garcia P.J."/>
            <person name="Crepeau M.W."/>
            <person name="Puiu D."/>
            <person name="Gonzalez-Ibeas D."/>
            <person name="Whalen J."/>
            <person name="Stevens K."/>
            <person name="Paul R."/>
            <person name="Butterfield T."/>
            <person name="Britton M."/>
            <person name="Reagan R."/>
            <person name="Chakraborty S."/>
            <person name="Walawage S.L."/>
            <person name="Vasquez-Gross H.A."/>
            <person name="Cardeno C."/>
            <person name="Famula R."/>
            <person name="Pratt K."/>
            <person name="Kuruganti S."/>
            <person name="Aradhya M.K."/>
            <person name="Leslie C.A."/>
            <person name="Dandekar A.M."/>
            <person name="Salzberg S.L."/>
            <person name="Wegrzyn J.L."/>
            <person name="Langley C.H."/>
            <person name="Neale D.B."/>
        </authorList>
    </citation>
    <scope>NUCLEOTIDE SEQUENCE</scope>
    <source>
        <tissue evidence="3">Leaves</tissue>
    </source>
</reference>
<dbReference type="InterPro" id="IPR006015">
    <property type="entry name" value="Universal_stress_UspA"/>
</dbReference>
<feature type="region of interest" description="Disordered" evidence="1">
    <location>
        <begin position="1"/>
        <end position="45"/>
    </location>
</feature>
<comment type="caution">
    <text evidence="3">The sequence shown here is derived from an EMBL/GenBank/DDBJ whole genome shotgun (WGS) entry which is preliminary data.</text>
</comment>
<dbReference type="CDD" id="cd23659">
    <property type="entry name" value="USP_At3g01520-like"/>
    <property type="match status" value="1"/>
</dbReference>
<dbReference type="Proteomes" id="UP000619265">
    <property type="component" value="Unassembled WGS sequence"/>
</dbReference>
<evidence type="ECO:0000313" key="4">
    <source>
        <dbReference type="Proteomes" id="UP000619265"/>
    </source>
</evidence>
<evidence type="ECO:0000313" key="3">
    <source>
        <dbReference type="EMBL" id="KAF5450894.1"/>
    </source>
</evidence>
<dbReference type="SUPFAM" id="SSF52402">
    <property type="entry name" value="Adenine nucleotide alpha hydrolases-like"/>
    <property type="match status" value="1"/>
</dbReference>
<sequence length="197" mass="21811">EGLVGDHNTLLQKAEGRTARRRERERERERDMDNEAERKSNSTGKKKVMVAIDESECSRCALQWALDNLRETIANSDLLIFTVQPIVDFGYAYASTLGAAPPELMRSIQENHQKIASALLEKAKEMCANHGIIPAEMVTEVGDPKEAICATVEKLNIQLLVLGSHSRGVIKRAFLGSVSNYCVHNAKCPVLVVKKPV</sequence>
<name>A0A833WY91_JUGRE</name>
<dbReference type="InterPro" id="IPR014729">
    <property type="entry name" value="Rossmann-like_a/b/a_fold"/>
</dbReference>